<evidence type="ECO:0000313" key="2">
    <source>
        <dbReference type="Proteomes" id="UP001054837"/>
    </source>
</evidence>
<protein>
    <submittedName>
        <fullName evidence="1">Uncharacterized protein</fullName>
    </submittedName>
</protein>
<dbReference type="AlphaFoldDB" id="A0AAV4P9A8"/>
<accession>A0AAV4P9A8</accession>
<gene>
    <name evidence="1" type="ORF">CDAR_374741</name>
</gene>
<organism evidence="1 2">
    <name type="scientific">Caerostris darwini</name>
    <dbReference type="NCBI Taxonomy" id="1538125"/>
    <lineage>
        <taxon>Eukaryota</taxon>
        <taxon>Metazoa</taxon>
        <taxon>Ecdysozoa</taxon>
        <taxon>Arthropoda</taxon>
        <taxon>Chelicerata</taxon>
        <taxon>Arachnida</taxon>
        <taxon>Araneae</taxon>
        <taxon>Araneomorphae</taxon>
        <taxon>Entelegynae</taxon>
        <taxon>Araneoidea</taxon>
        <taxon>Araneidae</taxon>
        <taxon>Caerostris</taxon>
    </lineage>
</organism>
<proteinExistence type="predicted"/>
<dbReference type="EMBL" id="BPLQ01002405">
    <property type="protein sequence ID" value="GIX92585.1"/>
    <property type="molecule type" value="Genomic_DNA"/>
</dbReference>
<dbReference type="Proteomes" id="UP001054837">
    <property type="component" value="Unassembled WGS sequence"/>
</dbReference>
<keyword evidence="2" id="KW-1185">Reference proteome</keyword>
<evidence type="ECO:0000313" key="1">
    <source>
        <dbReference type="EMBL" id="GIX92585.1"/>
    </source>
</evidence>
<sequence length="142" mass="16173">MSCIAMPSCQMHKPENHFAGLQEVDRRMGTPHMPSPLIVPSKLHYKMRVESSRLIKNQGTAQATELVHCEAEIYSLLLSPLSRYKLSAINLLFKAHSLSTTSPVVKATLRGKCRYNGRATQDRRTALSVRCRIILWYIYGNW</sequence>
<name>A0AAV4P9A8_9ARAC</name>
<reference evidence="1 2" key="1">
    <citation type="submission" date="2021-06" db="EMBL/GenBank/DDBJ databases">
        <title>Caerostris darwini draft genome.</title>
        <authorList>
            <person name="Kono N."/>
            <person name="Arakawa K."/>
        </authorList>
    </citation>
    <scope>NUCLEOTIDE SEQUENCE [LARGE SCALE GENOMIC DNA]</scope>
</reference>
<comment type="caution">
    <text evidence="1">The sequence shown here is derived from an EMBL/GenBank/DDBJ whole genome shotgun (WGS) entry which is preliminary data.</text>
</comment>